<keyword evidence="3" id="KW-1185">Reference proteome</keyword>
<dbReference type="EMBL" id="PQIB02000006">
    <property type="protein sequence ID" value="RLN11631.1"/>
    <property type="molecule type" value="Genomic_DNA"/>
</dbReference>
<name>A0A3L6RXD4_PANMI</name>
<dbReference type="PANTHER" id="PTHR31669">
    <property type="entry name" value="PROTEIN FAR1-RELATED SEQUENCE 10-RELATED"/>
    <property type="match status" value="1"/>
</dbReference>
<evidence type="ECO:0000313" key="2">
    <source>
        <dbReference type="EMBL" id="RLN11631.1"/>
    </source>
</evidence>
<dbReference type="InterPro" id="IPR031052">
    <property type="entry name" value="FHY3/FAR1"/>
</dbReference>
<reference evidence="3" key="1">
    <citation type="journal article" date="2019" name="Nat. Commun.">
        <title>The genome of broomcorn millet.</title>
        <authorList>
            <person name="Zou C."/>
            <person name="Miki D."/>
            <person name="Li D."/>
            <person name="Tang Q."/>
            <person name="Xiao L."/>
            <person name="Rajput S."/>
            <person name="Deng P."/>
            <person name="Jia W."/>
            <person name="Huang R."/>
            <person name="Zhang M."/>
            <person name="Sun Y."/>
            <person name="Hu J."/>
            <person name="Fu X."/>
            <person name="Schnable P.S."/>
            <person name="Li F."/>
            <person name="Zhang H."/>
            <person name="Feng B."/>
            <person name="Zhu X."/>
            <person name="Liu R."/>
            <person name="Schnable J.C."/>
            <person name="Zhu J.-K."/>
            <person name="Zhang H."/>
        </authorList>
    </citation>
    <scope>NUCLEOTIDE SEQUENCE [LARGE SCALE GENOMIC DNA]</scope>
</reference>
<organism evidence="2 3">
    <name type="scientific">Panicum miliaceum</name>
    <name type="common">Proso millet</name>
    <name type="synonym">Broomcorn millet</name>
    <dbReference type="NCBI Taxonomy" id="4540"/>
    <lineage>
        <taxon>Eukaryota</taxon>
        <taxon>Viridiplantae</taxon>
        <taxon>Streptophyta</taxon>
        <taxon>Embryophyta</taxon>
        <taxon>Tracheophyta</taxon>
        <taxon>Spermatophyta</taxon>
        <taxon>Magnoliopsida</taxon>
        <taxon>Liliopsida</taxon>
        <taxon>Poales</taxon>
        <taxon>Poaceae</taxon>
        <taxon>PACMAD clade</taxon>
        <taxon>Panicoideae</taxon>
        <taxon>Panicodae</taxon>
        <taxon>Paniceae</taxon>
        <taxon>Panicinae</taxon>
        <taxon>Panicum</taxon>
        <taxon>Panicum sect. Panicum</taxon>
    </lineage>
</organism>
<protein>
    <recommendedName>
        <fullName evidence="1">Protein FAR1-RELATED SEQUENCE</fullName>
    </recommendedName>
</protein>
<accession>A0A3L6RXD4</accession>
<comment type="caution">
    <text evidence="2">The sequence shown here is derived from an EMBL/GenBank/DDBJ whole genome shotgun (WGS) entry which is preliminary data.</text>
</comment>
<keyword evidence="1" id="KW-0862">Zinc</keyword>
<comment type="subcellular location">
    <subcellularLocation>
        <location evidence="1">Nucleus</location>
    </subcellularLocation>
</comment>
<comment type="function">
    <text evidence="1">Putative transcription activator involved in regulating light control of development.</text>
</comment>
<keyword evidence="1" id="KW-0479">Metal-binding</keyword>
<keyword evidence="1" id="KW-0539">Nucleus</keyword>
<dbReference type="GO" id="GO:0005634">
    <property type="term" value="C:nucleus"/>
    <property type="evidence" value="ECO:0007669"/>
    <property type="project" value="UniProtKB-SubCell"/>
</dbReference>
<evidence type="ECO:0000313" key="3">
    <source>
        <dbReference type="Proteomes" id="UP000275267"/>
    </source>
</evidence>
<keyword evidence="1" id="KW-0863">Zinc-finger</keyword>
<proteinExistence type="inferred from homology"/>
<comment type="similarity">
    <text evidence="1">Belongs to the FHY3/FAR1 family.</text>
</comment>
<dbReference type="Proteomes" id="UP000275267">
    <property type="component" value="Unassembled WGS sequence"/>
</dbReference>
<evidence type="ECO:0000256" key="1">
    <source>
        <dbReference type="RuleBase" id="RU367018"/>
    </source>
</evidence>
<dbReference type="AlphaFoldDB" id="A0A3L6RXD4"/>
<dbReference type="GO" id="GO:0008270">
    <property type="term" value="F:zinc ion binding"/>
    <property type="evidence" value="ECO:0007669"/>
    <property type="project" value="UniProtKB-UniRule"/>
</dbReference>
<sequence>MDIAIANCWPGVAHLWCRWHILKTGREGIGPLFNFGTPLYNQFHKIINDMLTIDEFEKAWHQLLVDFELTENEFMERT</sequence>
<dbReference type="OrthoDB" id="682414at2759"/>
<dbReference type="GO" id="GO:0006355">
    <property type="term" value="P:regulation of DNA-templated transcription"/>
    <property type="evidence" value="ECO:0007669"/>
    <property type="project" value="UniProtKB-UniRule"/>
</dbReference>
<gene>
    <name evidence="2" type="ORF">C2845_PM09G21650</name>
</gene>
<dbReference type="PANTHER" id="PTHR31669:SF307">
    <property type="entry name" value="PROTEIN FAR1-RELATED SEQUENCE"/>
    <property type="match status" value="1"/>
</dbReference>